<dbReference type="InterPro" id="IPR046341">
    <property type="entry name" value="SET_dom_sf"/>
</dbReference>
<dbReference type="HOGENOM" id="CLU_028281_0_0_1"/>
<dbReference type="PANTHER" id="PTHR47332">
    <property type="entry name" value="SET DOMAIN-CONTAINING PROTEIN 5"/>
    <property type="match status" value="1"/>
</dbReference>
<dbReference type="PROSITE" id="PS50280">
    <property type="entry name" value="SET"/>
    <property type="match status" value="1"/>
</dbReference>
<dbReference type="Gene3D" id="1.25.40.10">
    <property type="entry name" value="Tetratricopeptide repeat domain"/>
    <property type="match status" value="1"/>
</dbReference>
<dbReference type="InterPro" id="IPR001214">
    <property type="entry name" value="SET_dom"/>
</dbReference>
<evidence type="ECO:0000259" key="1">
    <source>
        <dbReference type="PROSITE" id="PS50280"/>
    </source>
</evidence>
<evidence type="ECO:0000313" key="3">
    <source>
        <dbReference type="Proteomes" id="UP000016933"/>
    </source>
</evidence>
<dbReference type="EMBL" id="KB446538">
    <property type="protein sequence ID" value="EME45404.1"/>
    <property type="molecule type" value="Genomic_DNA"/>
</dbReference>
<dbReference type="AlphaFoldDB" id="N1PSK6"/>
<proteinExistence type="predicted"/>
<dbReference type="InterPro" id="IPR011990">
    <property type="entry name" value="TPR-like_helical_dom_sf"/>
</dbReference>
<keyword evidence="3" id="KW-1185">Reference proteome</keyword>
<protein>
    <recommendedName>
        <fullName evidence="1">SET domain-containing protein</fullName>
    </recommendedName>
</protein>
<evidence type="ECO:0000313" key="2">
    <source>
        <dbReference type="EMBL" id="EME45404.1"/>
    </source>
</evidence>
<dbReference type="SMART" id="SM00317">
    <property type="entry name" value="SET"/>
    <property type="match status" value="1"/>
</dbReference>
<name>N1PSK6_DOTSN</name>
<dbReference type="STRING" id="675120.N1PSK6"/>
<dbReference type="SUPFAM" id="SSF82199">
    <property type="entry name" value="SET domain"/>
    <property type="match status" value="1"/>
</dbReference>
<dbReference type="OrthoDB" id="265717at2759"/>
<accession>N1PSK6</accession>
<organism evidence="2 3">
    <name type="scientific">Dothistroma septosporum (strain NZE10 / CBS 128990)</name>
    <name type="common">Red band needle blight fungus</name>
    <name type="synonym">Mycosphaerella pini</name>
    <dbReference type="NCBI Taxonomy" id="675120"/>
    <lineage>
        <taxon>Eukaryota</taxon>
        <taxon>Fungi</taxon>
        <taxon>Dikarya</taxon>
        <taxon>Ascomycota</taxon>
        <taxon>Pezizomycotina</taxon>
        <taxon>Dothideomycetes</taxon>
        <taxon>Dothideomycetidae</taxon>
        <taxon>Mycosphaerellales</taxon>
        <taxon>Mycosphaerellaceae</taxon>
        <taxon>Dothistroma</taxon>
    </lineage>
</organism>
<dbReference type="Proteomes" id="UP000016933">
    <property type="component" value="Unassembled WGS sequence"/>
</dbReference>
<dbReference type="InterPro" id="IPR053185">
    <property type="entry name" value="SET_domain_protein"/>
</dbReference>
<sequence>MIEVRNAGVKGLGIFATATIPRGTRVLAEKAIIKVKNERGVFAASRRLDKKDEQKLLRLSIHPVRKSALLTWTQAAWHALLPERSGDTKSTSTVAPFWTCLLKYPTFLEVFRNNNFDIGKGDQAIFNEICRLNHACVPNCQGNYNQELDAFTIHAVKPIQENEELTISYLSEHGALKESRQGRLRQQYGFLCDCPACDTATKRGKAGQERRIHLQELLHTVAEDAERQGGPSLEAELGMTMRLIEVYESEGIAGRELATMYLTAAETALKLRRPEEVRRLAESGLELDRDCLGEDSDLLQQTKERVRVLLTAVG</sequence>
<dbReference type="CDD" id="cd20071">
    <property type="entry name" value="SET_SMYD"/>
    <property type="match status" value="1"/>
</dbReference>
<reference evidence="2 3" key="2">
    <citation type="journal article" date="2012" name="PLoS Pathog.">
        <title>Diverse lifestyles and strategies of plant pathogenesis encoded in the genomes of eighteen Dothideomycetes fungi.</title>
        <authorList>
            <person name="Ohm R.A."/>
            <person name="Feau N."/>
            <person name="Henrissat B."/>
            <person name="Schoch C.L."/>
            <person name="Horwitz B.A."/>
            <person name="Barry K.W."/>
            <person name="Condon B.J."/>
            <person name="Copeland A.C."/>
            <person name="Dhillon B."/>
            <person name="Glaser F."/>
            <person name="Hesse C.N."/>
            <person name="Kosti I."/>
            <person name="LaButti K."/>
            <person name="Lindquist E.A."/>
            <person name="Lucas S."/>
            <person name="Salamov A.A."/>
            <person name="Bradshaw R.E."/>
            <person name="Ciuffetti L."/>
            <person name="Hamelin R.C."/>
            <person name="Kema G.H.J."/>
            <person name="Lawrence C."/>
            <person name="Scott J.A."/>
            <person name="Spatafora J.W."/>
            <person name="Turgeon B.G."/>
            <person name="de Wit P.J.G.M."/>
            <person name="Zhong S."/>
            <person name="Goodwin S.B."/>
            <person name="Grigoriev I.V."/>
        </authorList>
    </citation>
    <scope>NUCLEOTIDE SEQUENCE [LARGE SCALE GENOMIC DNA]</scope>
    <source>
        <strain evidence="3">NZE10 / CBS 128990</strain>
    </source>
</reference>
<dbReference type="PANTHER" id="PTHR47332:SF4">
    <property type="entry name" value="SET DOMAIN-CONTAINING PROTEIN 5"/>
    <property type="match status" value="1"/>
</dbReference>
<dbReference type="Gene3D" id="2.170.270.10">
    <property type="entry name" value="SET domain"/>
    <property type="match status" value="1"/>
</dbReference>
<dbReference type="eggNOG" id="KOG2084">
    <property type="taxonomic scope" value="Eukaryota"/>
</dbReference>
<gene>
    <name evidence="2" type="ORF">DOTSEDRAFT_52689</name>
</gene>
<dbReference type="Pfam" id="PF00856">
    <property type="entry name" value="SET"/>
    <property type="match status" value="1"/>
</dbReference>
<reference evidence="3" key="1">
    <citation type="journal article" date="2012" name="PLoS Genet.">
        <title>The genomes of the fungal plant pathogens Cladosporium fulvum and Dothistroma septosporum reveal adaptation to different hosts and lifestyles but also signatures of common ancestry.</title>
        <authorList>
            <person name="de Wit P.J.G.M."/>
            <person name="van der Burgt A."/>
            <person name="Oekmen B."/>
            <person name="Stergiopoulos I."/>
            <person name="Abd-Elsalam K.A."/>
            <person name="Aerts A.L."/>
            <person name="Bahkali A.H."/>
            <person name="Beenen H.G."/>
            <person name="Chettri P."/>
            <person name="Cox M.P."/>
            <person name="Datema E."/>
            <person name="de Vries R.P."/>
            <person name="Dhillon B."/>
            <person name="Ganley A.R."/>
            <person name="Griffiths S.A."/>
            <person name="Guo Y."/>
            <person name="Hamelin R.C."/>
            <person name="Henrissat B."/>
            <person name="Kabir M.S."/>
            <person name="Jashni M.K."/>
            <person name="Kema G."/>
            <person name="Klaubauf S."/>
            <person name="Lapidus A."/>
            <person name="Levasseur A."/>
            <person name="Lindquist E."/>
            <person name="Mehrabi R."/>
            <person name="Ohm R.A."/>
            <person name="Owen T.J."/>
            <person name="Salamov A."/>
            <person name="Schwelm A."/>
            <person name="Schijlen E."/>
            <person name="Sun H."/>
            <person name="van den Burg H.A."/>
            <person name="van Ham R.C.H.J."/>
            <person name="Zhang S."/>
            <person name="Goodwin S.B."/>
            <person name="Grigoriev I.V."/>
            <person name="Collemare J."/>
            <person name="Bradshaw R.E."/>
        </authorList>
    </citation>
    <scope>NUCLEOTIDE SEQUENCE [LARGE SCALE GENOMIC DNA]</scope>
    <source>
        <strain evidence="3">NZE10 / CBS 128990</strain>
    </source>
</reference>
<feature type="domain" description="SET" evidence="1">
    <location>
        <begin position="1"/>
        <end position="170"/>
    </location>
</feature>
<dbReference type="OMA" id="PNVFHRY"/>